<dbReference type="AlphaFoldDB" id="A0AB39TVI9"/>
<dbReference type="RefSeq" id="WP_369185376.1">
    <property type="nucleotide sequence ID" value="NZ_CP163445.1"/>
</dbReference>
<accession>A0AB39TVI9</accession>
<name>A0AB39TVI9_9ACTN</name>
<evidence type="ECO:0000256" key="1">
    <source>
        <dbReference type="ARBA" id="ARBA00023118"/>
    </source>
</evidence>
<dbReference type="EMBL" id="CP163445">
    <property type="protein sequence ID" value="XDQ83199.1"/>
    <property type="molecule type" value="Genomic_DNA"/>
</dbReference>
<dbReference type="GO" id="GO:0051607">
    <property type="term" value="P:defense response to virus"/>
    <property type="evidence" value="ECO:0007669"/>
    <property type="project" value="UniProtKB-KW"/>
</dbReference>
<evidence type="ECO:0000313" key="2">
    <source>
        <dbReference type="EMBL" id="XDQ83199.1"/>
    </source>
</evidence>
<dbReference type="GO" id="GO:0003723">
    <property type="term" value="F:RNA binding"/>
    <property type="evidence" value="ECO:0007669"/>
    <property type="project" value="InterPro"/>
</dbReference>
<sequence>MRGGLLLHLAAPMQSWGSPSQFGTRLTYPYPTRSGVTGLFACALGRPRGADLGDLAELRYTVRIDRSGRLLRDYHTVGGGYPREKTVITAAGGRRQLKEATLQSERWYLADAAFTVAVTGPAATTEAVAEALRRPVWHPYLGRRSCPPAAPILITTVDDPAAELHRLPLHREPGSSGAVEVVFIHDTDPGTGQPSVTQVRDQLPATGGRRFAHRPLWETRHPFTADQHAGTGTAWITALTAYTRT</sequence>
<protein>
    <submittedName>
        <fullName evidence="2">Type I-E CRISPR-associated protein Cas5/CasD</fullName>
    </submittedName>
</protein>
<dbReference type="CDD" id="cd09693">
    <property type="entry name" value="Cas5_I"/>
    <property type="match status" value="1"/>
</dbReference>
<dbReference type="Gene3D" id="3.30.70.2660">
    <property type="match status" value="1"/>
</dbReference>
<dbReference type="Pfam" id="PF09704">
    <property type="entry name" value="Cas_Cas5d"/>
    <property type="match status" value="1"/>
</dbReference>
<dbReference type="NCBIfam" id="TIGR01868">
    <property type="entry name" value="casD_Cas5e"/>
    <property type="match status" value="1"/>
</dbReference>
<dbReference type="InterPro" id="IPR010147">
    <property type="entry name" value="CRISPR-assoc_prot_CasD"/>
</dbReference>
<keyword evidence="1" id="KW-0051">Antiviral defense</keyword>
<gene>
    <name evidence="2" type="primary">cas5e</name>
    <name evidence="2" type="ORF">AB2U05_34180</name>
</gene>
<dbReference type="GO" id="GO:0043571">
    <property type="term" value="P:maintenance of CRISPR repeat elements"/>
    <property type="evidence" value="ECO:0007669"/>
    <property type="project" value="InterPro"/>
</dbReference>
<reference evidence="2" key="1">
    <citation type="submission" date="2024-07" db="EMBL/GenBank/DDBJ databases">
        <authorList>
            <person name="Yu S.T."/>
        </authorList>
    </citation>
    <scope>NUCLEOTIDE SEQUENCE</scope>
    <source>
        <strain evidence="2">Y1</strain>
    </source>
</reference>
<dbReference type="NCBIfam" id="TIGR02593">
    <property type="entry name" value="CRISPR_cas5"/>
    <property type="match status" value="1"/>
</dbReference>
<dbReference type="InterPro" id="IPR021124">
    <property type="entry name" value="CRISPR-assoc_prot_Cas5"/>
</dbReference>
<proteinExistence type="predicted"/>
<organism evidence="2">
    <name type="scientific">Streptomyces sp. Y1</name>
    <dbReference type="NCBI Taxonomy" id="3238634"/>
    <lineage>
        <taxon>Bacteria</taxon>
        <taxon>Bacillati</taxon>
        <taxon>Actinomycetota</taxon>
        <taxon>Actinomycetes</taxon>
        <taxon>Kitasatosporales</taxon>
        <taxon>Streptomycetaceae</taxon>
        <taxon>Streptomyces</taxon>
    </lineage>
</organism>
<dbReference type="InterPro" id="IPR013422">
    <property type="entry name" value="CRISPR-assoc_prot_Cas5_N"/>
</dbReference>